<evidence type="ECO:0000256" key="7">
    <source>
        <dbReference type="SAM" id="MobiDB-lite"/>
    </source>
</evidence>
<feature type="modified residue" description="4-aspartylphosphate" evidence="6">
    <location>
        <position position="995"/>
    </location>
</feature>
<dbReference type="Gene3D" id="3.30.450.20">
    <property type="entry name" value="PAS domain"/>
    <property type="match status" value="2"/>
</dbReference>
<evidence type="ECO:0000259" key="9">
    <source>
        <dbReference type="PROSITE" id="PS50110"/>
    </source>
</evidence>
<dbReference type="Proteomes" id="UP000230605">
    <property type="component" value="Chromosome 7"/>
</dbReference>
<evidence type="ECO:0000256" key="3">
    <source>
        <dbReference type="ARBA" id="ARBA00022553"/>
    </source>
</evidence>
<dbReference type="Gene3D" id="3.30.565.10">
    <property type="entry name" value="Histidine kinase-like ATPase, C-terminal domain"/>
    <property type="match status" value="1"/>
</dbReference>
<organism evidence="11 13">
    <name type="scientific">Cercospora beticola</name>
    <name type="common">Sugarbeet leaf spot fungus</name>
    <dbReference type="NCBI Taxonomy" id="122368"/>
    <lineage>
        <taxon>Eukaryota</taxon>
        <taxon>Fungi</taxon>
        <taxon>Dikarya</taxon>
        <taxon>Ascomycota</taxon>
        <taxon>Pezizomycotina</taxon>
        <taxon>Dothideomycetes</taxon>
        <taxon>Dothideomycetidae</taxon>
        <taxon>Mycosphaerellales</taxon>
        <taxon>Mycosphaerellaceae</taxon>
        <taxon>Cercospora</taxon>
    </lineage>
</organism>
<keyword evidence="4" id="KW-0808">Transferase</keyword>
<dbReference type="AlphaFoldDB" id="A0A2G5HHL8"/>
<dbReference type="PRINTS" id="PR00344">
    <property type="entry name" value="BCTRLSENSOR"/>
</dbReference>
<dbReference type="GO" id="GO:0006355">
    <property type="term" value="P:regulation of DNA-templated transcription"/>
    <property type="evidence" value="ECO:0007669"/>
    <property type="project" value="InterPro"/>
</dbReference>
<dbReference type="SMART" id="SM00091">
    <property type="entry name" value="PAS"/>
    <property type="match status" value="1"/>
</dbReference>
<dbReference type="InterPro" id="IPR003661">
    <property type="entry name" value="HisK_dim/P_dom"/>
</dbReference>
<dbReference type="EMBL" id="CP134190">
    <property type="protein sequence ID" value="WPB06032.1"/>
    <property type="molecule type" value="Genomic_DNA"/>
</dbReference>
<dbReference type="SMART" id="SM00388">
    <property type="entry name" value="HisKA"/>
    <property type="match status" value="1"/>
</dbReference>
<dbReference type="InterPro" id="IPR001789">
    <property type="entry name" value="Sig_transdc_resp-reg_receiver"/>
</dbReference>
<dbReference type="CDD" id="cd00130">
    <property type="entry name" value="PAS"/>
    <property type="match status" value="1"/>
</dbReference>
<dbReference type="SUPFAM" id="SSF55874">
    <property type="entry name" value="ATPase domain of HSP90 chaperone/DNA topoisomerase II/histidine kinase"/>
    <property type="match status" value="1"/>
</dbReference>
<dbReference type="PANTHER" id="PTHR43047:SF72">
    <property type="entry name" value="OSMOSENSING HISTIDINE PROTEIN KINASE SLN1"/>
    <property type="match status" value="1"/>
</dbReference>
<evidence type="ECO:0000313" key="11">
    <source>
        <dbReference type="EMBL" id="PIA91703.1"/>
    </source>
</evidence>
<dbReference type="PANTHER" id="PTHR43047">
    <property type="entry name" value="TWO-COMPONENT HISTIDINE PROTEIN KINASE"/>
    <property type="match status" value="1"/>
</dbReference>
<dbReference type="InterPro" id="IPR011006">
    <property type="entry name" value="CheY-like_superfamily"/>
</dbReference>
<dbReference type="InterPro" id="IPR036890">
    <property type="entry name" value="HATPase_C_sf"/>
</dbReference>
<dbReference type="GO" id="GO:0009927">
    <property type="term" value="F:histidine phosphotransfer kinase activity"/>
    <property type="evidence" value="ECO:0007669"/>
    <property type="project" value="TreeGrafter"/>
</dbReference>
<evidence type="ECO:0000256" key="6">
    <source>
        <dbReference type="PROSITE-ProRule" id="PRU00169"/>
    </source>
</evidence>
<reference evidence="12 14" key="2">
    <citation type="submission" date="2023-09" db="EMBL/GenBank/DDBJ databases">
        <title>Complete-Gapless Cercospora beticola genome.</title>
        <authorList>
            <person name="Wyatt N.A."/>
            <person name="Spanner R.E."/>
            <person name="Bolton M.D."/>
        </authorList>
    </citation>
    <scope>NUCLEOTIDE SEQUENCE [LARGE SCALE GENOMIC DNA]</scope>
    <source>
        <strain evidence="12">Cb09-40</strain>
    </source>
</reference>
<evidence type="ECO:0000256" key="5">
    <source>
        <dbReference type="ARBA" id="ARBA00022777"/>
    </source>
</evidence>
<dbReference type="SUPFAM" id="SSF52172">
    <property type="entry name" value="CheY-like"/>
    <property type="match status" value="1"/>
</dbReference>
<dbReference type="EC" id="2.7.13.3" evidence="2"/>
<dbReference type="InterPro" id="IPR013767">
    <property type="entry name" value="PAS_fold"/>
</dbReference>
<dbReference type="Gene3D" id="3.40.50.2300">
    <property type="match status" value="1"/>
</dbReference>
<dbReference type="Pfam" id="PF00989">
    <property type="entry name" value="PAS"/>
    <property type="match status" value="1"/>
</dbReference>
<dbReference type="Pfam" id="PF00512">
    <property type="entry name" value="HisKA"/>
    <property type="match status" value="1"/>
</dbReference>
<gene>
    <name evidence="11" type="ORF">CB0940_09631</name>
    <name evidence="12" type="ORF">RHO25_010687</name>
</gene>
<comment type="catalytic activity">
    <reaction evidence="1">
        <text>ATP + protein L-histidine = ADP + protein N-phospho-L-histidine.</text>
        <dbReference type="EC" id="2.7.13.3"/>
    </reaction>
</comment>
<evidence type="ECO:0000313" key="14">
    <source>
        <dbReference type="Proteomes" id="UP001302367"/>
    </source>
</evidence>
<evidence type="ECO:0000256" key="2">
    <source>
        <dbReference type="ARBA" id="ARBA00012438"/>
    </source>
</evidence>
<evidence type="ECO:0000313" key="12">
    <source>
        <dbReference type="EMBL" id="WPB06032.1"/>
    </source>
</evidence>
<protein>
    <recommendedName>
        <fullName evidence="2">histidine kinase</fullName>
        <ecNumber evidence="2">2.7.13.3</ecNumber>
    </recommendedName>
</protein>
<dbReference type="OrthoDB" id="60033at2759"/>
<reference evidence="11 13" key="1">
    <citation type="submission" date="2015-10" db="EMBL/GenBank/DDBJ databases">
        <title>The cercosporin biosynthetic gene cluster was horizontally transferred to several fungal lineages and shown to be expanded in Cercospora beticola based on microsynteny with recipient genomes.</title>
        <authorList>
            <person name="De Jonge R."/>
            <person name="Ebert M.K."/>
            <person name="Suttle J.C."/>
            <person name="Jurick Ii W.M."/>
            <person name="Secor G.A."/>
            <person name="Thomma B.P."/>
            <person name="Van De Peer Y."/>
            <person name="Bolton M.D."/>
        </authorList>
    </citation>
    <scope>NUCLEOTIDE SEQUENCE [LARGE SCALE GENOMIC DNA]</scope>
    <source>
        <strain evidence="11 13">09-40</strain>
    </source>
</reference>
<feature type="domain" description="Response regulatory" evidence="9">
    <location>
        <begin position="938"/>
        <end position="1066"/>
    </location>
</feature>
<dbReference type="SUPFAM" id="SSF55785">
    <property type="entry name" value="PYP-like sensor domain (PAS domain)"/>
    <property type="match status" value="1"/>
</dbReference>
<dbReference type="SUPFAM" id="SSF47384">
    <property type="entry name" value="Homodimeric domain of signal transducing histidine kinase"/>
    <property type="match status" value="1"/>
</dbReference>
<dbReference type="InterPro" id="IPR036097">
    <property type="entry name" value="HisK_dim/P_sf"/>
</dbReference>
<accession>A0A2G5HHL8</accession>
<dbReference type="InterPro" id="IPR004358">
    <property type="entry name" value="Sig_transdc_His_kin-like_C"/>
</dbReference>
<feature type="domain" description="Histidine kinase" evidence="8">
    <location>
        <begin position="623"/>
        <end position="898"/>
    </location>
</feature>
<evidence type="ECO:0000259" key="8">
    <source>
        <dbReference type="PROSITE" id="PS50109"/>
    </source>
</evidence>
<dbReference type="CDD" id="cd17546">
    <property type="entry name" value="REC_hyHK_CKI1_RcsC-like"/>
    <property type="match status" value="1"/>
</dbReference>
<dbReference type="PROSITE" id="PS50109">
    <property type="entry name" value="HIS_KIN"/>
    <property type="match status" value="1"/>
</dbReference>
<dbReference type="NCBIfam" id="TIGR00229">
    <property type="entry name" value="sensory_box"/>
    <property type="match status" value="1"/>
</dbReference>
<dbReference type="Pfam" id="PF02518">
    <property type="entry name" value="HATPase_c"/>
    <property type="match status" value="1"/>
</dbReference>
<dbReference type="PROSITE" id="PS50110">
    <property type="entry name" value="RESPONSE_REGULATORY"/>
    <property type="match status" value="1"/>
</dbReference>
<dbReference type="Proteomes" id="UP001302367">
    <property type="component" value="Chromosome 7"/>
</dbReference>
<dbReference type="InterPro" id="IPR003594">
    <property type="entry name" value="HATPase_dom"/>
</dbReference>
<dbReference type="InterPro" id="IPR000014">
    <property type="entry name" value="PAS"/>
</dbReference>
<keyword evidence="3 6" id="KW-0597">Phosphoprotein</keyword>
<dbReference type="SMART" id="SM00448">
    <property type="entry name" value="REC"/>
    <property type="match status" value="1"/>
</dbReference>
<dbReference type="CDD" id="cd00082">
    <property type="entry name" value="HisKA"/>
    <property type="match status" value="1"/>
</dbReference>
<dbReference type="Pfam" id="PF00072">
    <property type="entry name" value="Response_reg"/>
    <property type="match status" value="1"/>
</dbReference>
<dbReference type="Gene3D" id="1.10.287.130">
    <property type="match status" value="1"/>
</dbReference>
<evidence type="ECO:0000313" key="13">
    <source>
        <dbReference type="Proteomes" id="UP000230605"/>
    </source>
</evidence>
<dbReference type="GO" id="GO:0005886">
    <property type="term" value="C:plasma membrane"/>
    <property type="evidence" value="ECO:0007669"/>
    <property type="project" value="TreeGrafter"/>
</dbReference>
<keyword evidence="14" id="KW-1185">Reference proteome</keyword>
<evidence type="ECO:0000259" key="10">
    <source>
        <dbReference type="PROSITE" id="PS50112"/>
    </source>
</evidence>
<evidence type="ECO:0000256" key="4">
    <source>
        <dbReference type="ARBA" id="ARBA00022679"/>
    </source>
</evidence>
<dbReference type="InterPro" id="IPR035965">
    <property type="entry name" value="PAS-like_dom_sf"/>
</dbReference>
<name>A0A2G5HHL8_CERBT</name>
<proteinExistence type="predicted"/>
<dbReference type="GO" id="GO:0000155">
    <property type="term" value="F:phosphorelay sensor kinase activity"/>
    <property type="evidence" value="ECO:0007669"/>
    <property type="project" value="InterPro"/>
</dbReference>
<keyword evidence="5" id="KW-0418">Kinase</keyword>
<dbReference type="SMART" id="SM00387">
    <property type="entry name" value="HATPase_c"/>
    <property type="match status" value="1"/>
</dbReference>
<feature type="region of interest" description="Disordered" evidence="7">
    <location>
        <begin position="904"/>
        <end position="930"/>
    </location>
</feature>
<dbReference type="EMBL" id="LKMD01000106">
    <property type="protein sequence ID" value="PIA91703.1"/>
    <property type="molecule type" value="Genomic_DNA"/>
</dbReference>
<sequence length="1077" mass="120897">MWPEQDASTLDDIFSILKLRDRDWLQATLQKRLSVLKAAYETPLKRHTRSLKHKRESTDESAEDAELHYDRAEIGPFDLTAASLRPRQVVSSHVATLRSLDWSSTELGPMSTWSAQLRRSVNFLLVDPRAAALYWGPSKTLIYNEPYQSVLAERHPWALGKTADQVWPEGHRELSDAFAKAEATGQSSRGDREVFFLNRRGFAEEMYGSWSMLPVVGGTGILGFYNNVLDLTERVHEERQMATLLKLERQTADAKGLHEFWPAIIDGLEVNREEAPFVALYSAVPRGQAHSSRAPSVSSSSGLMEASSLLPTRHWSLEGTLGISAISEVFPSQINTEWAVQHITPSFKDAVLTGQPQVITILPDSHMYPAAKSRAYGDQCTSAMLIPLGRAQEGDGVGFLILGISSRRHYDLNYKQFVRLLARQLVSTLSAVRQSEEDARKANMQAELAALDRILLSEKLALTEQQARDNERRFRSIAAHMPMAMYELSPSGEIVYANDSYYELLGVAPHEMYPYIWEDYIHIDDKVMHQQKINQLMAGESVRFEVRLNRKYVAGDALSGETIEGETWFLSAAFCVKSDDGTVQCIQGTLIDISRQKLLEAFLAKRLDEAIELKRQQEHFMDFVGHEIRNPLSATSLCASSIQGTLEDLLKNTTLKDTTETITIDKETIQTQIENTEIITTCIQHQKRIIDDILTLSKLDSNLLVITPCETKPVDLIAQSLRLFEAEVQVADTQLSCVIDKTYRDLGIEWVMLDPSRLLQILINLVTNAIRFTKNAPERNITVTLAASDTRPKSSVAGIHYLNQPNAPSATEEENQLDDSVYLLIAVSDTGCGMKPDELERIFLRFQQSSHKTHIEYGGSGLGLFISRELARLQGGQIGVHSQHGQGSTFEFYIKTRKCNAPKSTLEEADQDDESQQVGQPVRRKSYVPQSHAEHPTHILLVEDNLVNQKVMFRQLRKAGYVVHVSNHGGEALEHIRRSKYCRNDGVELDVVLMDIEMPVMGGLDCTKRIRSMELRGEIARHMPIVAITANARGEQQTQALDAGMDAVVTKPFQMGDLLSVVDKIWRKEGMADRDSA</sequence>
<evidence type="ECO:0000256" key="1">
    <source>
        <dbReference type="ARBA" id="ARBA00000085"/>
    </source>
</evidence>
<feature type="domain" description="PAS" evidence="10">
    <location>
        <begin position="470"/>
        <end position="540"/>
    </location>
</feature>
<dbReference type="InterPro" id="IPR005467">
    <property type="entry name" value="His_kinase_dom"/>
</dbReference>
<dbReference type="PROSITE" id="PS50112">
    <property type="entry name" value="PAS"/>
    <property type="match status" value="1"/>
</dbReference>